<reference evidence="2 3" key="1">
    <citation type="submission" date="2018-04" db="EMBL/GenBank/DDBJ databases">
        <title>Genomic Encyclopedia of Type Strains, Phase III (KMG-III): the genomes of soil and plant-associated and newly described type strains.</title>
        <authorList>
            <person name="Whitman W."/>
        </authorList>
    </citation>
    <scope>NUCLEOTIDE SEQUENCE [LARGE SCALE GENOMIC DNA]</scope>
    <source>
        <strain evidence="2 3">KA25</strain>
    </source>
</reference>
<organism evidence="2 3">
    <name type="scientific">Cereibacter azotoformans</name>
    <dbReference type="NCBI Taxonomy" id="43057"/>
    <lineage>
        <taxon>Bacteria</taxon>
        <taxon>Pseudomonadati</taxon>
        <taxon>Pseudomonadota</taxon>
        <taxon>Alphaproteobacteria</taxon>
        <taxon>Rhodobacterales</taxon>
        <taxon>Paracoccaceae</taxon>
        <taxon>Cereibacter</taxon>
    </lineage>
</organism>
<evidence type="ECO:0000313" key="2">
    <source>
        <dbReference type="EMBL" id="PTR18395.1"/>
    </source>
</evidence>
<proteinExistence type="predicted"/>
<dbReference type="Proteomes" id="UP000244060">
    <property type="component" value="Unassembled WGS sequence"/>
</dbReference>
<protein>
    <submittedName>
        <fullName evidence="2">Hint domain-containing protein</fullName>
    </submittedName>
</protein>
<dbReference type="InterPro" id="IPR028992">
    <property type="entry name" value="Hedgehog/Intein_dom"/>
</dbReference>
<keyword evidence="3" id="KW-1185">Reference proteome</keyword>
<dbReference type="EMBL" id="QAOT01000008">
    <property type="protein sequence ID" value="PTR18395.1"/>
    <property type="molecule type" value="Genomic_DNA"/>
</dbReference>
<name>A0A2T5K7J5_9RHOB</name>
<dbReference type="AlphaFoldDB" id="A0A2T5K7J5"/>
<dbReference type="RefSeq" id="WP_108220970.1">
    <property type="nucleotide sequence ID" value="NZ_CP090021.1"/>
</dbReference>
<evidence type="ECO:0000313" key="3">
    <source>
        <dbReference type="Proteomes" id="UP000244060"/>
    </source>
</evidence>
<gene>
    <name evidence="2" type="ORF">C8J28_108116</name>
</gene>
<dbReference type="Pfam" id="PF13403">
    <property type="entry name" value="Hint_2"/>
    <property type="match status" value="1"/>
</dbReference>
<sequence length="190" mass="20731">MFTKVWNGRRFTVRWLPEEDEAAAQAEGLFPDEARVLTDRGLRAVGALCPGDLLWCRGGHYLPLKAVERRALQPELLGDPRLWPVRIAAGALGPDGPSAALLVLPDQRLVLPDRRQQDALVPAVALVNGRGVTQRQPERPVAATRLVLDDGAALLVENLLCASARRRILFGCEPLFRGRPSVERQGVPGG</sequence>
<feature type="domain" description="Hedgehog/Intein (Hint)" evidence="1">
    <location>
        <begin position="30"/>
        <end position="163"/>
    </location>
</feature>
<accession>A0A2T5K7J5</accession>
<dbReference type="OrthoDB" id="6305173at2"/>
<evidence type="ECO:0000259" key="1">
    <source>
        <dbReference type="Pfam" id="PF13403"/>
    </source>
</evidence>
<comment type="caution">
    <text evidence="2">The sequence shown here is derived from an EMBL/GenBank/DDBJ whole genome shotgun (WGS) entry which is preliminary data.</text>
</comment>